<feature type="domain" description="SHSP" evidence="5">
    <location>
        <begin position="30"/>
        <end position="140"/>
    </location>
</feature>
<evidence type="ECO:0000313" key="6">
    <source>
        <dbReference type="EMBL" id="VDS10134.1"/>
    </source>
</evidence>
<dbReference type="CDD" id="cd06470">
    <property type="entry name" value="ACD_IbpA-B_like"/>
    <property type="match status" value="1"/>
</dbReference>
<evidence type="ECO:0000256" key="3">
    <source>
        <dbReference type="RuleBase" id="RU003616"/>
    </source>
</evidence>
<dbReference type="InterPro" id="IPR002068">
    <property type="entry name" value="A-crystallin/Hsp20_dom"/>
</dbReference>
<gene>
    <name evidence="6" type="primary">ibpA_3</name>
    <name evidence="6" type="ORF">PARHAE_03347</name>
</gene>
<sequence>MRTTFDFTPLFRSSVGFDRILNLLENTARADTAENWPPYDIVREAEDRYAISMALAGFSDNDLTLTQDGNVLIVAGRKEADDNAQYLHRGIPARSFERRFELADDVRVEGASLTDGLLTVSLMREIPEEKKPRRIEIARVSGEHAKPAQQTQISAAKFAKAAAPQPEPAAA</sequence>
<evidence type="ECO:0000313" key="7">
    <source>
        <dbReference type="Proteomes" id="UP000270743"/>
    </source>
</evidence>
<dbReference type="PROSITE" id="PS01031">
    <property type="entry name" value="SHSP"/>
    <property type="match status" value="1"/>
</dbReference>
<comment type="similarity">
    <text evidence="2 3">Belongs to the small heat shock protein (HSP20) family.</text>
</comment>
<keyword evidence="7" id="KW-1185">Reference proteome</keyword>
<protein>
    <submittedName>
        <fullName evidence="6">Small heat shock protein IbpA</fullName>
    </submittedName>
</protein>
<dbReference type="AlphaFoldDB" id="A0A447IRM0"/>
<dbReference type="Proteomes" id="UP000270743">
    <property type="component" value="Unassembled WGS sequence"/>
</dbReference>
<dbReference type="Gene3D" id="2.60.40.790">
    <property type="match status" value="1"/>
</dbReference>
<evidence type="ECO:0000259" key="5">
    <source>
        <dbReference type="PROSITE" id="PS01031"/>
    </source>
</evidence>
<name>A0A447IRM0_9RHOB</name>
<dbReference type="RefSeq" id="WP_126155729.1">
    <property type="nucleotide sequence ID" value="NZ_UZWE01000050.1"/>
</dbReference>
<evidence type="ECO:0000256" key="4">
    <source>
        <dbReference type="SAM" id="MobiDB-lite"/>
    </source>
</evidence>
<dbReference type="Pfam" id="PF00011">
    <property type="entry name" value="HSP20"/>
    <property type="match status" value="1"/>
</dbReference>
<dbReference type="EMBL" id="UZWE01000050">
    <property type="protein sequence ID" value="VDS10134.1"/>
    <property type="molecule type" value="Genomic_DNA"/>
</dbReference>
<feature type="compositionally biased region" description="Low complexity" evidence="4">
    <location>
        <begin position="155"/>
        <end position="171"/>
    </location>
</feature>
<proteinExistence type="inferred from homology"/>
<dbReference type="InterPro" id="IPR037913">
    <property type="entry name" value="ACD_IbpA/B"/>
</dbReference>
<evidence type="ECO:0000256" key="2">
    <source>
        <dbReference type="PROSITE-ProRule" id="PRU00285"/>
    </source>
</evidence>
<dbReference type="OrthoDB" id="9810618at2"/>
<dbReference type="PANTHER" id="PTHR47062">
    <property type="match status" value="1"/>
</dbReference>
<dbReference type="InterPro" id="IPR008978">
    <property type="entry name" value="HSP20-like_chaperone"/>
</dbReference>
<accession>A0A447IRM0</accession>
<feature type="region of interest" description="Disordered" evidence="4">
    <location>
        <begin position="140"/>
        <end position="171"/>
    </location>
</feature>
<organism evidence="6 7">
    <name type="scientific">Paracoccus haematequi</name>
    <dbReference type="NCBI Taxonomy" id="2491866"/>
    <lineage>
        <taxon>Bacteria</taxon>
        <taxon>Pseudomonadati</taxon>
        <taxon>Pseudomonadota</taxon>
        <taxon>Alphaproteobacteria</taxon>
        <taxon>Rhodobacterales</taxon>
        <taxon>Paracoccaceae</taxon>
        <taxon>Paracoccus</taxon>
    </lineage>
</organism>
<evidence type="ECO:0000256" key="1">
    <source>
        <dbReference type="ARBA" id="ARBA00023016"/>
    </source>
</evidence>
<keyword evidence="1 6" id="KW-0346">Stress response</keyword>
<reference evidence="6 7" key="1">
    <citation type="submission" date="2018-12" db="EMBL/GenBank/DDBJ databases">
        <authorList>
            <person name="Criscuolo A."/>
        </authorList>
    </citation>
    <scope>NUCLEOTIDE SEQUENCE [LARGE SCALE GENOMIC DNA]</scope>
    <source>
        <strain evidence="6">ACIP1116241</strain>
    </source>
</reference>
<dbReference type="PANTHER" id="PTHR47062:SF1">
    <property type="entry name" value="SMALL HEAT SHOCK PROTEIN IBPA"/>
    <property type="match status" value="1"/>
</dbReference>
<dbReference type="SUPFAM" id="SSF49764">
    <property type="entry name" value="HSP20-like chaperones"/>
    <property type="match status" value="1"/>
</dbReference>